<comment type="caution">
    <text evidence="1">The sequence shown here is derived from an EMBL/GenBank/DDBJ whole genome shotgun (WGS) entry which is preliminary data.</text>
</comment>
<sequence length="66" mass="7435">MTRYFNPTDLKFLSEHELRAAFRRVSDAIAPKDHATADDADANADLSDIKHELMRRATIQPTPGPK</sequence>
<keyword evidence="2" id="KW-1185">Reference proteome</keyword>
<accession>A0ABW8MNE0</accession>
<protein>
    <submittedName>
        <fullName evidence="1">Uncharacterized protein</fullName>
    </submittedName>
</protein>
<name>A0ABW8MNE0_9BURK</name>
<evidence type="ECO:0000313" key="1">
    <source>
        <dbReference type="EMBL" id="MFK4445209.1"/>
    </source>
</evidence>
<reference evidence="1 2" key="2">
    <citation type="submission" date="2024-11" db="EMBL/GenBank/DDBJ databases">
        <title>Using genomics to understand microbial adaptation to soil warming.</title>
        <authorList>
            <person name="Deangelis K.M. PhD."/>
        </authorList>
    </citation>
    <scope>NUCLEOTIDE SEQUENCE [LARGE SCALE GENOMIC DNA]</scope>
    <source>
        <strain evidence="1 2">GAS97</strain>
    </source>
</reference>
<dbReference type="RefSeq" id="WP_404610234.1">
    <property type="nucleotide sequence ID" value="NZ_JBIYDN010000018.1"/>
</dbReference>
<dbReference type="EMBL" id="JBIYDN010000018">
    <property type="protein sequence ID" value="MFK4445209.1"/>
    <property type="molecule type" value="Genomic_DNA"/>
</dbReference>
<gene>
    <name evidence="1" type="ORF">ABH943_005231</name>
</gene>
<organism evidence="1 2">
    <name type="scientific">Caballeronia udeis</name>
    <dbReference type="NCBI Taxonomy" id="1232866"/>
    <lineage>
        <taxon>Bacteria</taxon>
        <taxon>Pseudomonadati</taxon>
        <taxon>Pseudomonadota</taxon>
        <taxon>Betaproteobacteria</taxon>
        <taxon>Burkholderiales</taxon>
        <taxon>Burkholderiaceae</taxon>
        <taxon>Caballeronia</taxon>
    </lineage>
</organism>
<reference evidence="1 2" key="1">
    <citation type="submission" date="2024-10" db="EMBL/GenBank/DDBJ databases">
        <authorList>
            <person name="Deangelis K."/>
            <person name="Huntemann M."/>
            <person name="Clum A."/>
            <person name="Wang J."/>
            <person name="Palaniappan K."/>
            <person name="Ritter S."/>
            <person name="Chen I.-M."/>
            <person name="Stamatis D."/>
            <person name="Reddy T."/>
            <person name="O'Malley R."/>
            <person name="Daum C."/>
            <person name="Ng V."/>
            <person name="Ivanova N."/>
            <person name="Kyrpides N."/>
            <person name="Woyke T."/>
        </authorList>
    </citation>
    <scope>NUCLEOTIDE SEQUENCE [LARGE SCALE GENOMIC DNA]</scope>
    <source>
        <strain evidence="1 2">GAS97</strain>
    </source>
</reference>
<evidence type="ECO:0000313" key="2">
    <source>
        <dbReference type="Proteomes" id="UP001620514"/>
    </source>
</evidence>
<proteinExistence type="predicted"/>
<dbReference type="Proteomes" id="UP001620514">
    <property type="component" value="Unassembled WGS sequence"/>
</dbReference>